<feature type="domain" description="PAS" evidence="11">
    <location>
        <begin position="1023"/>
        <end position="1069"/>
    </location>
</feature>
<dbReference type="InterPro" id="IPR013656">
    <property type="entry name" value="PAS_4"/>
</dbReference>
<dbReference type="SUPFAM" id="SSF53850">
    <property type="entry name" value="Periplasmic binding protein-like II"/>
    <property type="match status" value="1"/>
</dbReference>
<dbReference type="PANTHER" id="PTHR43304">
    <property type="entry name" value="PHYTOCHROME-LIKE PROTEIN CPH1"/>
    <property type="match status" value="1"/>
</dbReference>
<dbReference type="Gene3D" id="3.40.50.2300">
    <property type="match status" value="1"/>
</dbReference>
<dbReference type="GO" id="GO:0000155">
    <property type="term" value="F:phosphorelay sensor kinase activity"/>
    <property type="evidence" value="ECO:0007669"/>
    <property type="project" value="InterPro"/>
</dbReference>
<evidence type="ECO:0000259" key="9">
    <source>
        <dbReference type="PROSITE" id="PS50109"/>
    </source>
</evidence>
<dbReference type="InterPro" id="IPR000014">
    <property type="entry name" value="PAS"/>
</dbReference>
<dbReference type="Gene3D" id="3.40.190.10">
    <property type="entry name" value="Periplasmic binding protein-like II"/>
    <property type="match status" value="2"/>
</dbReference>
<dbReference type="Pfam" id="PF02518">
    <property type="entry name" value="HATPase_c"/>
    <property type="match status" value="1"/>
</dbReference>
<keyword evidence="3 6" id="KW-0597">Phosphoprotein</keyword>
<feature type="domain" description="PAC" evidence="12">
    <location>
        <begin position="596"/>
        <end position="648"/>
    </location>
</feature>
<feature type="chain" id="PRO_5012436110" description="histidine kinase" evidence="8">
    <location>
        <begin position="31"/>
        <end position="1536"/>
    </location>
</feature>
<dbReference type="SMART" id="SM00387">
    <property type="entry name" value="HATPase_c"/>
    <property type="match status" value="1"/>
</dbReference>
<keyword evidence="5" id="KW-0418">Kinase</keyword>
<evidence type="ECO:0000256" key="1">
    <source>
        <dbReference type="ARBA" id="ARBA00000085"/>
    </source>
</evidence>
<feature type="domain" description="PAC" evidence="12">
    <location>
        <begin position="970"/>
        <end position="1022"/>
    </location>
</feature>
<feature type="modified residue" description="4-aspartylphosphate" evidence="6">
    <location>
        <position position="1459"/>
    </location>
</feature>
<protein>
    <recommendedName>
        <fullName evidence="2">histidine kinase</fullName>
        <ecNumber evidence="2">2.7.13.3</ecNumber>
    </recommendedName>
</protein>
<dbReference type="PROSITE" id="PS50109">
    <property type="entry name" value="HIS_KIN"/>
    <property type="match status" value="1"/>
</dbReference>
<dbReference type="SMART" id="SM00091">
    <property type="entry name" value="PAS"/>
    <property type="match status" value="5"/>
</dbReference>
<sequence>MLSHLSTFFGTLLLCHALLWGIPAHTSAQSAPQLTTPEEIVVAVPRYFPPYYQIDANGQPEGLAIMLLDLVAKHANLRTQFEIFNTLEEAQDAVAQGRADLIPLLSIEPDSQRRFAFTPQVDGLNIVLFKHVHDETVFNTQAMQGVRVGGLFRTEAIKQLQLKHGATLTFLHNPQHLLNALLSDKVDLIAAPRTLMQRLARDIRITDQLEEVGQPLETTPLAMAVRQTDSPLHSRLSAALQAVVASPSWRAAQHQWYRQPDSRPRLAAITWIVTGTLFGLLVIWVIWKAVRTKLGILTYLFGNPKDSYERTLRLRGLGLTMVMVLAVAATALATLALLYNTALEEQRQRLVDTVRNQARLMEAVARFDQEYSSNFPTGTRSATLSQVKDAHSNFYGLSEFTLGERVGDQIIFIFRQHASDRYQPAPVALSSSLAEPMRRALSGLSGTVVGLDYRGVEVMAAYEPVSVLNLGLVAKVDIADIQQPFVEVAWVAAATGVLILMLGSVAFITLGHPVVHHVVEQENLFRSIFEQAGVGVALIDSHSGQFLRINKRYCEMLGFTPEEMSNATFQAITHPDDLQHDLDNMALLRSGAIDGFSMEKRYICKDGSIVWVDLTVSPTWLAGETPNQHIAVVDDITARKQMEQALQASEARFHAIFDHSFQFIGLLTPQGILLEANQTVLELAGIDAEEVIGKPFWESVWWSDSREKQKRLQQGIAQAAQGALVRFETTHLDREGATVYVDFSLKPVKDSQGNVVQLIPEGRDITERKQLEMRLSMLSQAMENALNAFDIIDQDGRFIYVNKAYVEMWGYQSVDEILGTSPIDHCADPMMPMRIIGELREQGTCILEFKAKRKDGSLFDVLMYARLDHDEQGREIYPTTTIDISEHRKAEAALKASEERYRAIAEDSPSMICRFLPGGEIDYVNQQYCDYFQLSPETLVGSSFLQFIPAHERDRVIAEIEALTQKSPTQSHEHPVHTPQGDIGWQRWTNRAMFDKEGTPLVYQSIGEDITQQKKAEEMLRESEERFRQLYEQAPLGYQSLDDEGNFLDVNQAWLNMLGYDRDEVIGQSFQAFLMKDGVMASNLPQFKRDGKIVLQQTQMRCKDGSEKLVHIDGRIGYDNQGEFVRTHCILTDVTERTIIERQLRQSHKMEAIGTLAGGIAHDFNNILGVIMGYSEMTLKNPEITQTVQQDLQEVLTATIRARDLVAQLLTFSRQQEDQISPTLIIPIIKETMKFMRATTPAHIEIKTRIEAKDLIVNCSPTQIHQLMMNLGTNASQAMGQHPGTLTCTVSNRSLDTKQAKPYGLKAGDYAEITLEDTGPGIPQEIQHRIFDPFYTTKAVNQGTGLGLSVVHGIVQSIHGHIYFISPTASQGDEAAGVLFTLLLPIVAAEVGHQREASEQISHFNNLRVLLLDDEVTLMGMMEMMLEQLGIETLGFSDPYLALKQLEKEPESVDCLLVDYAMPGMTGIEFIMHAKKLNPQLVSIICSGFEPTITADELKQNSIRYVLQKPLMQKDLSDAMAGVYREQQLRDKQSQG</sequence>
<dbReference type="InterPro" id="IPR001789">
    <property type="entry name" value="Sig_transdc_resp-reg_receiver"/>
</dbReference>
<dbReference type="Pfam" id="PF08448">
    <property type="entry name" value="PAS_4"/>
    <property type="match status" value="2"/>
</dbReference>
<evidence type="ECO:0000256" key="7">
    <source>
        <dbReference type="SAM" id="Phobius"/>
    </source>
</evidence>
<dbReference type="CDD" id="cd00156">
    <property type="entry name" value="REC"/>
    <property type="match status" value="1"/>
</dbReference>
<dbReference type="InterPro" id="IPR035965">
    <property type="entry name" value="PAS-like_dom_sf"/>
</dbReference>
<dbReference type="PROSITE" id="PS50112">
    <property type="entry name" value="PAS"/>
    <property type="match status" value="5"/>
</dbReference>
<evidence type="ECO:0000259" key="12">
    <source>
        <dbReference type="PROSITE" id="PS50113"/>
    </source>
</evidence>
<accession>A0A1S7LK37</accession>
<dbReference type="SMART" id="SM00448">
    <property type="entry name" value="REC"/>
    <property type="match status" value="1"/>
</dbReference>
<proteinExistence type="predicted"/>
<keyword evidence="7" id="KW-0812">Transmembrane</keyword>
<feature type="transmembrane region" description="Helical" evidence="7">
    <location>
        <begin position="268"/>
        <end position="287"/>
    </location>
</feature>
<feature type="domain" description="Histidine kinase" evidence="9">
    <location>
        <begin position="1159"/>
        <end position="1388"/>
    </location>
</feature>
<dbReference type="InterPro" id="IPR011006">
    <property type="entry name" value="CheY-like_superfamily"/>
</dbReference>
<dbReference type="InterPro" id="IPR004358">
    <property type="entry name" value="Sig_transdc_His_kin-like_C"/>
</dbReference>
<dbReference type="Pfam" id="PF13426">
    <property type="entry name" value="PAS_9"/>
    <property type="match status" value="1"/>
</dbReference>
<reference evidence="13" key="1">
    <citation type="submission" date="2015-04" db="EMBL/GenBank/DDBJ databases">
        <authorList>
            <person name="Syromyatnikov M.Y."/>
            <person name="Popov V.N."/>
        </authorList>
    </citation>
    <scope>NUCLEOTIDE SEQUENCE</scope>
    <source>
        <strain evidence="13">MO-1</strain>
    </source>
</reference>
<evidence type="ECO:0000256" key="8">
    <source>
        <dbReference type="SAM" id="SignalP"/>
    </source>
</evidence>
<dbReference type="InterPro" id="IPR001610">
    <property type="entry name" value="PAC"/>
</dbReference>
<dbReference type="CDD" id="cd00130">
    <property type="entry name" value="PAS"/>
    <property type="match status" value="5"/>
</dbReference>
<dbReference type="PRINTS" id="PR00344">
    <property type="entry name" value="BCTRLSENSOR"/>
</dbReference>
<feature type="signal peptide" evidence="8">
    <location>
        <begin position="1"/>
        <end position="30"/>
    </location>
</feature>
<dbReference type="SUPFAM" id="SSF55785">
    <property type="entry name" value="PYP-like sensor domain (PAS domain)"/>
    <property type="match status" value="5"/>
</dbReference>
<dbReference type="Pfam" id="PF00512">
    <property type="entry name" value="HisKA"/>
    <property type="match status" value="1"/>
</dbReference>
<dbReference type="InterPro" id="IPR003661">
    <property type="entry name" value="HisK_dim/P_dom"/>
</dbReference>
<dbReference type="SUPFAM" id="SSF52172">
    <property type="entry name" value="CheY-like"/>
    <property type="match status" value="1"/>
</dbReference>
<feature type="domain" description="PAC" evidence="12">
    <location>
        <begin position="725"/>
        <end position="777"/>
    </location>
</feature>
<keyword evidence="7" id="KW-1133">Transmembrane helix</keyword>
<evidence type="ECO:0000313" key="13">
    <source>
        <dbReference type="EMBL" id="CRH07210.1"/>
    </source>
</evidence>
<feature type="domain" description="PAS" evidence="11">
    <location>
        <begin position="649"/>
        <end position="719"/>
    </location>
</feature>
<keyword evidence="7" id="KW-0472">Membrane</keyword>
<feature type="domain" description="PAC" evidence="12">
    <location>
        <begin position="845"/>
        <end position="896"/>
    </location>
</feature>
<dbReference type="Gene3D" id="3.30.450.20">
    <property type="entry name" value="PAS domain"/>
    <property type="match status" value="5"/>
</dbReference>
<feature type="domain" description="PAS" evidence="11">
    <location>
        <begin position="521"/>
        <end position="577"/>
    </location>
</feature>
<dbReference type="SUPFAM" id="SSF47384">
    <property type="entry name" value="Homodimeric domain of signal transducing histidine kinase"/>
    <property type="match status" value="1"/>
</dbReference>
<evidence type="ECO:0000256" key="3">
    <source>
        <dbReference type="ARBA" id="ARBA00022553"/>
    </source>
</evidence>
<dbReference type="CDD" id="cd00082">
    <property type="entry name" value="HisKA"/>
    <property type="match status" value="1"/>
</dbReference>
<dbReference type="SMART" id="SM00388">
    <property type="entry name" value="HisKA"/>
    <property type="match status" value="1"/>
</dbReference>
<dbReference type="FunFam" id="3.30.450.20:FF:000155">
    <property type="entry name" value="Sensor histidine kinase TodS"/>
    <property type="match status" value="1"/>
</dbReference>
<dbReference type="InterPro" id="IPR036890">
    <property type="entry name" value="HATPase_C_sf"/>
</dbReference>
<dbReference type="SUPFAM" id="SSF55874">
    <property type="entry name" value="ATPase domain of HSP90 chaperone/DNA topoisomerase II/histidine kinase"/>
    <property type="match status" value="1"/>
</dbReference>
<feature type="domain" description="PAC" evidence="12">
    <location>
        <begin position="1089"/>
        <end position="1146"/>
    </location>
</feature>
<dbReference type="InterPro" id="IPR036097">
    <property type="entry name" value="HisK_dim/P_sf"/>
</dbReference>
<gene>
    <name evidence="13" type="ORF">MAGMO_3066</name>
</gene>
<dbReference type="EMBL" id="LO017727">
    <property type="protein sequence ID" value="CRH07210.1"/>
    <property type="molecule type" value="Genomic_DNA"/>
</dbReference>
<feature type="domain" description="PAS" evidence="11">
    <location>
        <begin position="897"/>
        <end position="967"/>
    </location>
</feature>
<evidence type="ECO:0000256" key="6">
    <source>
        <dbReference type="PROSITE-ProRule" id="PRU00169"/>
    </source>
</evidence>
<dbReference type="InterPro" id="IPR003594">
    <property type="entry name" value="HATPase_dom"/>
</dbReference>
<feature type="domain" description="Response regulatory" evidence="10">
    <location>
        <begin position="1408"/>
        <end position="1524"/>
    </location>
</feature>
<evidence type="ECO:0000259" key="11">
    <source>
        <dbReference type="PROSITE" id="PS50112"/>
    </source>
</evidence>
<dbReference type="EC" id="2.7.13.3" evidence="2"/>
<dbReference type="SMART" id="SM00086">
    <property type="entry name" value="PAC"/>
    <property type="match status" value="5"/>
</dbReference>
<dbReference type="NCBIfam" id="TIGR00229">
    <property type="entry name" value="sensory_box"/>
    <property type="match status" value="5"/>
</dbReference>
<keyword evidence="8" id="KW-0732">Signal</keyword>
<name>A0A1S7LK37_MAGMO</name>
<dbReference type="SMART" id="SM00062">
    <property type="entry name" value="PBPb"/>
    <property type="match status" value="1"/>
</dbReference>
<dbReference type="PROSITE" id="PS50110">
    <property type="entry name" value="RESPONSE_REGULATORY"/>
    <property type="match status" value="1"/>
</dbReference>
<dbReference type="Pfam" id="PF13188">
    <property type="entry name" value="PAS_8"/>
    <property type="match status" value="1"/>
</dbReference>
<dbReference type="InterPro" id="IPR052162">
    <property type="entry name" value="Sensor_kinase/Photoreceptor"/>
</dbReference>
<dbReference type="PANTHER" id="PTHR43304:SF1">
    <property type="entry name" value="PAC DOMAIN-CONTAINING PROTEIN"/>
    <property type="match status" value="1"/>
</dbReference>
<dbReference type="Gene3D" id="3.30.565.10">
    <property type="entry name" value="Histidine kinase-like ATPase, C-terminal domain"/>
    <property type="match status" value="1"/>
</dbReference>
<keyword evidence="4 13" id="KW-0808">Transferase</keyword>
<dbReference type="InterPro" id="IPR013655">
    <property type="entry name" value="PAS_fold_3"/>
</dbReference>
<evidence type="ECO:0000256" key="5">
    <source>
        <dbReference type="ARBA" id="ARBA00022777"/>
    </source>
</evidence>
<comment type="catalytic activity">
    <reaction evidence="1">
        <text>ATP + protein L-histidine = ADP + protein N-phospho-L-histidine.</text>
        <dbReference type="EC" id="2.7.13.3"/>
    </reaction>
</comment>
<dbReference type="Gene3D" id="1.10.287.130">
    <property type="match status" value="1"/>
</dbReference>
<evidence type="ECO:0000256" key="4">
    <source>
        <dbReference type="ARBA" id="ARBA00022679"/>
    </source>
</evidence>
<dbReference type="InterPro" id="IPR001638">
    <property type="entry name" value="Solute-binding_3/MltF_N"/>
</dbReference>
<evidence type="ECO:0000259" key="10">
    <source>
        <dbReference type="PROSITE" id="PS50110"/>
    </source>
</evidence>
<dbReference type="PROSITE" id="PS50113">
    <property type="entry name" value="PAC"/>
    <property type="match status" value="5"/>
</dbReference>
<dbReference type="Pfam" id="PF00072">
    <property type="entry name" value="Response_reg"/>
    <property type="match status" value="1"/>
</dbReference>
<organism evidence="13">
    <name type="scientific">Magnetococcus massalia (strain MO-1)</name>
    <dbReference type="NCBI Taxonomy" id="451514"/>
    <lineage>
        <taxon>Bacteria</taxon>
        <taxon>Pseudomonadati</taxon>
        <taxon>Pseudomonadota</taxon>
        <taxon>Magnetococcia</taxon>
        <taxon>Magnetococcales</taxon>
        <taxon>Magnetococcaceae</taxon>
        <taxon>Magnetococcus</taxon>
    </lineage>
</organism>
<dbReference type="InterPro" id="IPR000700">
    <property type="entry name" value="PAS-assoc_C"/>
</dbReference>
<feature type="domain" description="PAS" evidence="11">
    <location>
        <begin position="774"/>
        <end position="812"/>
    </location>
</feature>
<feature type="transmembrane region" description="Helical" evidence="7">
    <location>
        <begin position="317"/>
        <end position="339"/>
    </location>
</feature>
<dbReference type="Pfam" id="PF08447">
    <property type="entry name" value="PAS_3"/>
    <property type="match status" value="1"/>
</dbReference>
<evidence type="ECO:0000256" key="2">
    <source>
        <dbReference type="ARBA" id="ARBA00012438"/>
    </source>
</evidence>
<dbReference type="InterPro" id="IPR005467">
    <property type="entry name" value="His_kinase_dom"/>
</dbReference>
<dbReference type="Pfam" id="PF00497">
    <property type="entry name" value="SBP_bac_3"/>
    <property type="match status" value="1"/>
</dbReference>